<evidence type="ECO:0000256" key="1">
    <source>
        <dbReference type="SAM" id="Phobius"/>
    </source>
</evidence>
<feature type="transmembrane region" description="Helical" evidence="1">
    <location>
        <begin position="12"/>
        <end position="31"/>
    </location>
</feature>
<name>A0A839IUH3_9GAMM</name>
<gene>
    <name evidence="2" type="ORF">H4O21_20555</name>
</gene>
<protein>
    <submittedName>
        <fullName evidence="2">Uncharacterized protein</fullName>
    </submittedName>
</protein>
<reference evidence="2 3" key="1">
    <citation type="submission" date="2020-08" db="EMBL/GenBank/DDBJ databases">
        <title>Oceanospirillum sp. nov. isolated from marine sediment.</title>
        <authorList>
            <person name="Ji X."/>
        </authorList>
    </citation>
    <scope>NUCLEOTIDE SEQUENCE [LARGE SCALE GENOMIC DNA]</scope>
    <source>
        <strain evidence="2 3">D5</strain>
    </source>
</reference>
<keyword evidence="3" id="KW-1185">Reference proteome</keyword>
<accession>A0A839IUH3</accession>
<evidence type="ECO:0000313" key="3">
    <source>
        <dbReference type="Proteomes" id="UP000565262"/>
    </source>
</evidence>
<dbReference type="RefSeq" id="WP_182810777.1">
    <property type="nucleotide sequence ID" value="NZ_JACJFM010000041.1"/>
</dbReference>
<keyword evidence="1" id="KW-0812">Transmembrane</keyword>
<organism evidence="2 3">
    <name type="scientific">Oceanospirillum sediminis</name>
    <dbReference type="NCBI Taxonomy" id="2760088"/>
    <lineage>
        <taxon>Bacteria</taxon>
        <taxon>Pseudomonadati</taxon>
        <taxon>Pseudomonadota</taxon>
        <taxon>Gammaproteobacteria</taxon>
        <taxon>Oceanospirillales</taxon>
        <taxon>Oceanospirillaceae</taxon>
        <taxon>Oceanospirillum</taxon>
    </lineage>
</organism>
<dbReference type="AlphaFoldDB" id="A0A839IUH3"/>
<evidence type="ECO:0000313" key="2">
    <source>
        <dbReference type="EMBL" id="MBB1489005.1"/>
    </source>
</evidence>
<dbReference type="Proteomes" id="UP000565262">
    <property type="component" value="Unassembled WGS sequence"/>
</dbReference>
<keyword evidence="1" id="KW-0472">Membrane</keyword>
<sequence length="169" mass="19169">MIKRQWDLKSALIWSYILIALVTGLILHFAGENRHRSLIHNLGAGSLWPMTIMKTYPQIDASSPEQFDLSFDLVEGSHPGDIKGHRLFSEALGLASYYIYIQQQTDAELKALSDFSHLDLGSNTLFRKLFKQPDIRMQVAKQFDGMTFGDIVAQRDSIKESVQQALAKR</sequence>
<proteinExistence type="predicted"/>
<keyword evidence="1" id="KW-1133">Transmembrane helix</keyword>
<dbReference type="EMBL" id="JACJFM010000041">
    <property type="protein sequence ID" value="MBB1489005.1"/>
    <property type="molecule type" value="Genomic_DNA"/>
</dbReference>
<comment type="caution">
    <text evidence="2">The sequence shown here is derived from an EMBL/GenBank/DDBJ whole genome shotgun (WGS) entry which is preliminary data.</text>
</comment>